<evidence type="ECO:0000313" key="2">
    <source>
        <dbReference type="EMBL" id="VDP14535.1"/>
    </source>
</evidence>
<dbReference type="EMBL" id="UZAH01031234">
    <property type="protein sequence ID" value="VDP14535.1"/>
    <property type="molecule type" value="Genomic_DNA"/>
</dbReference>
<evidence type="ECO:0000313" key="3">
    <source>
        <dbReference type="Proteomes" id="UP000050761"/>
    </source>
</evidence>
<accession>A0A3P8C8I6</accession>
<reference evidence="4" key="2">
    <citation type="submission" date="2019-09" db="UniProtKB">
        <authorList>
            <consortium name="WormBaseParasite"/>
        </authorList>
    </citation>
    <scope>IDENTIFICATION</scope>
</reference>
<organism evidence="3 4">
    <name type="scientific">Heligmosomoides polygyrus</name>
    <name type="common">Parasitic roundworm</name>
    <dbReference type="NCBI Taxonomy" id="6339"/>
    <lineage>
        <taxon>Eukaryota</taxon>
        <taxon>Metazoa</taxon>
        <taxon>Ecdysozoa</taxon>
        <taxon>Nematoda</taxon>
        <taxon>Chromadorea</taxon>
        <taxon>Rhabditida</taxon>
        <taxon>Rhabditina</taxon>
        <taxon>Rhabditomorpha</taxon>
        <taxon>Strongyloidea</taxon>
        <taxon>Heligmosomidae</taxon>
        <taxon>Heligmosomoides</taxon>
    </lineage>
</organism>
<sequence length="113" mass="12697">MLRSFIGPPTTASVGPLSATRATGVTTLEVALWDGKTKYKIDESEEDRKRRLAAWENYIQGDDEEDNHNGKREATEGPEMRNFMAEKSQGNTAATRESFAFPQKRQKLTECAE</sequence>
<keyword evidence="3" id="KW-1185">Reference proteome</keyword>
<dbReference type="WBParaSite" id="HPBE_0001925401-mRNA-1">
    <property type="protein sequence ID" value="HPBE_0001925401-mRNA-1"/>
    <property type="gene ID" value="HPBE_0001925401"/>
</dbReference>
<gene>
    <name evidence="2" type="ORF">HPBE_LOCUS19253</name>
</gene>
<reference evidence="2 3" key="1">
    <citation type="submission" date="2018-11" db="EMBL/GenBank/DDBJ databases">
        <authorList>
            <consortium name="Pathogen Informatics"/>
        </authorList>
    </citation>
    <scope>NUCLEOTIDE SEQUENCE [LARGE SCALE GENOMIC DNA]</scope>
</reference>
<accession>A0A183GB13</accession>
<feature type="compositionally biased region" description="Basic and acidic residues" evidence="1">
    <location>
        <begin position="67"/>
        <end position="79"/>
    </location>
</feature>
<proteinExistence type="predicted"/>
<name>A0A183GB13_HELPZ</name>
<protein>
    <submittedName>
        <fullName evidence="4">Expressed conserved protein</fullName>
    </submittedName>
</protein>
<evidence type="ECO:0000313" key="4">
    <source>
        <dbReference type="WBParaSite" id="HPBE_0001925401-mRNA-1"/>
    </source>
</evidence>
<dbReference type="OrthoDB" id="5863515at2759"/>
<dbReference type="Proteomes" id="UP000050761">
    <property type="component" value="Unassembled WGS sequence"/>
</dbReference>
<evidence type="ECO:0000256" key="1">
    <source>
        <dbReference type="SAM" id="MobiDB-lite"/>
    </source>
</evidence>
<feature type="region of interest" description="Disordered" evidence="1">
    <location>
        <begin position="59"/>
        <end position="113"/>
    </location>
</feature>
<dbReference type="AlphaFoldDB" id="A0A183GB13"/>